<evidence type="ECO:0000256" key="3">
    <source>
        <dbReference type="ARBA" id="ARBA00017228"/>
    </source>
</evidence>
<dbReference type="InterPro" id="IPR058240">
    <property type="entry name" value="rSAM_sf"/>
</dbReference>
<dbReference type="InterPro" id="IPR034505">
    <property type="entry name" value="Coproporphyrinogen-III_oxidase"/>
</dbReference>
<evidence type="ECO:0000256" key="7">
    <source>
        <dbReference type="ARBA" id="ARBA00023004"/>
    </source>
</evidence>
<evidence type="ECO:0000256" key="2">
    <source>
        <dbReference type="ARBA" id="ARBA00006100"/>
    </source>
</evidence>
<organism evidence="12 13">
    <name type="scientific">Iodidimonas nitroreducens</name>
    <dbReference type="NCBI Taxonomy" id="1236968"/>
    <lineage>
        <taxon>Bacteria</taxon>
        <taxon>Pseudomonadati</taxon>
        <taxon>Pseudomonadota</taxon>
        <taxon>Alphaproteobacteria</taxon>
        <taxon>Iodidimonadales</taxon>
        <taxon>Iodidimonadaceae</taxon>
        <taxon>Iodidimonas</taxon>
    </lineage>
</organism>
<dbReference type="InterPro" id="IPR004559">
    <property type="entry name" value="HemW-like"/>
</dbReference>
<comment type="function">
    <text evidence="10">Probably acts as a heme chaperone, transferring heme to an unknown acceptor. Binds one molecule of heme per monomer, possibly covalently. Binds 1 [4Fe-4S] cluster. The cluster is coordinated with 3 cysteines and an exchangeable S-adenosyl-L-methionine.</text>
</comment>
<dbReference type="PROSITE" id="PS51918">
    <property type="entry name" value="RADICAL_SAM"/>
    <property type="match status" value="1"/>
</dbReference>
<dbReference type="Pfam" id="PF06969">
    <property type="entry name" value="HemN_C"/>
    <property type="match status" value="1"/>
</dbReference>
<dbReference type="SMART" id="SM00729">
    <property type="entry name" value="Elp3"/>
    <property type="match status" value="1"/>
</dbReference>
<evidence type="ECO:0000256" key="10">
    <source>
        <dbReference type="RuleBase" id="RU364116"/>
    </source>
</evidence>
<keyword evidence="7 10" id="KW-0408">Iron</keyword>
<keyword evidence="6 10" id="KW-0479">Metal-binding</keyword>
<comment type="subcellular location">
    <subcellularLocation>
        <location evidence="10">Cytoplasm</location>
    </subcellularLocation>
</comment>
<dbReference type="SUPFAM" id="SSF102114">
    <property type="entry name" value="Radical SAM enzymes"/>
    <property type="match status" value="1"/>
</dbReference>
<dbReference type="GO" id="GO:0046872">
    <property type="term" value="F:metal ion binding"/>
    <property type="evidence" value="ECO:0007669"/>
    <property type="project" value="UniProtKB-UniRule"/>
</dbReference>
<dbReference type="Proteomes" id="UP000324996">
    <property type="component" value="Unassembled WGS sequence"/>
</dbReference>
<evidence type="ECO:0000259" key="11">
    <source>
        <dbReference type="PROSITE" id="PS51918"/>
    </source>
</evidence>
<keyword evidence="10" id="KW-0963">Cytoplasm</keyword>
<keyword evidence="8 10" id="KW-0411">Iron-sulfur</keyword>
<reference evidence="12 13" key="1">
    <citation type="submission" date="2019-09" db="EMBL/GenBank/DDBJ databases">
        <title>NBRP : Genome information of microbial organism related human and environment.</title>
        <authorList>
            <person name="Hattori M."/>
            <person name="Oshima K."/>
            <person name="Inaba H."/>
            <person name="Suda W."/>
            <person name="Sakamoto M."/>
            <person name="Iino T."/>
            <person name="Kitahara M."/>
            <person name="Oshida Y."/>
            <person name="Iida T."/>
            <person name="Kudo T."/>
            <person name="Itoh T."/>
            <person name="Ohkuma M."/>
        </authorList>
    </citation>
    <scope>NUCLEOTIDE SEQUENCE [LARGE SCALE GENOMIC DNA]</scope>
    <source>
        <strain evidence="12 13">Q-1</strain>
    </source>
</reference>
<evidence type="ECO:0000256" key="4">
    <source>
        <dbReference type="ARBA" id="ARBA00022617"/>
    </source>
</evidence>
<keyword evidence="4 10" id="KW-0349">Heme</keyword>
<evidence type="ECO:0000313" key="13">
    <source>
        <dbReference type="Proteomes" id="UP000324996"/>
    </source>
</evidence>
<evidence type="ECO:0000313" key="12">
    <source>
        <dbReference type="EMBL" id="GER02485.1"/>
    </source>
</evidence>
<evidence type="ECO:0000256" key="9">
    <source>
        <dbReference type="ARBA" id="ARBA00023186"/>
    </source>
</evidence>
<dbReference type="InterPro" id="IPR010723">
    <property type="entry name" value="HemN_C"/>
</dbReference>
<dbReference type="InterPro" id="IPR006638">
    <property type="entry name" value="Elp3/MiaA/NifB-like_rSAM"/>
</dbReference>
<proteinExistence type="inferred from homology"/>
<dbReference type="NCBIfam" id="TIGR00539">
    <property type="entry name" value="hemN_rel"/>
    <property type="match status" value="1"/>
</dbReference>
<dbReference type="InterPro" id="IPR007197">
    <property type="entry name" value="rSAM"/>
</dbReference>
<dbReference type="CDD" id="cd01335">
    <property type="entry name" value="Radical_SAM"/>
    <property type="match status" value="1"/>
</dbReference>
<evidence type="ECO:0000256" key="1">
    <source>
        <dbReference type="ARBA" id="ARBA00001966"/>
    </source>
</evidence>
<dbReference type="PANTHER" id="PTHR13932">
    <property type="entry name" value="COPROPORPHYRINIGEN III OXIDASE"/>
    <property type="match status" value="1"/>
</dbReference>
<sequence length="402" mass="45224">MTDLPDLKTRADSAERDRLAIYIHWPFCERKCPYCDFNSHVRDEVDHPRWQRALLAELAWFAERTQGHRVPSIFFGGGTPSLMKPSLVEALIDAVAGHWPLDAQPEITLEANPSSVEAGRFADYRHAGVNRVSLGVQALDDQALAFLGRLHSKDEALAALDVARHHFDRISFDLIYARPDQSLESWHNELSRALHYQAGHLSAYQLTIEQDTAFFRRHARGDFHLPDEDLAADLFELTAELTAQAGLYAYETSNYARPGEESRHNLIYWQGGGYLGIGPGAHGRMPIAPKGQLPRYQATSQIKRPEDWLLAVENHGHGRFESEEIDPESRAAEAVMMGLRLTKGIDRQHFKRHTGCDLMTIINREALAELVEQGLLECDAQALRTSQKGRLLLNAIIGRLLG</sequence>
<evidence type="ECO:0000256" key="6">
    <source>
        <dbReference type="ARBA" id="ARBA00022723"/>
    </source>
</evidence>
<dbReference type="RefSeq" id="WP_313978064.1">
    <property type="nucleotide sequence ID" value="NZ_BKCN01000001.1"/>
</dbReference>
<dbReference type="Gene3D" id="3.20.20.70">
    <property type="entry name" value="Aldolase class I"/>
    <property type="match status" value="1"/>
</dbReference>
<dbReference type="SFLD" id="SFLDF00562">
    <property type="entry name" value="HemN-like__clustered_with_heat"/>
    <property type="match status" value="1"/>
</dbReference>
<evidence type="ECO:0000256" key="5">
    <source>
        <dbReference type="ARBA" id="ARBA00022691"/>
    </source>
</evidence>
<keyword evidence="9 10" id="KW-0143">Chaperone</keyword>
<dbReference type="SFLD" id="SFLDF00288">
    <property type="entry name" value="HemN-like__clustered_with_nucl"/>
    <property type="match status" value="1"/>
</dbReference>
<dbReference type="AlphaFoldDB" id="A0A5A7N444"/>
<dbReference type="GO" id="GO:0004109">
    <property type="term" value="F:coproporphyrinogen oxidase activity"/>
    <property type="evidence" value="ECO:0007669"/>
    <property type="project" value="InterPro"/>
</dbReference>
<dbReference type="Pfam" id="PF04055">
    <property type="entry name" value="Radical_SAM"/>
    <property type="match status" value="1"/>
</dbReference>
<protein>
    <recommendedName>
        <fullName evidence="3 10">Heme chaperone HemW</fullName>
    </recommendedName>
</protein>
<keyword evidence="13" id="KW-1185">Reference proteome</keyword>
<dbReference type="GO" id="GO:0051539">
    <property type="term" value="F:4 iron, 4 sulfur cluster binding"/>
    <property type="evidence" value="ECO:0007669"/>
    <property type="project" value="UniProtKB-UniRule"/>
</dbReference>
<dbReference type="EMBL" id="BKCN01000001">
    <property type="protein sequence ID" value="GER02485.1"/>
    <property type="molecule type" value="Genomic_DNA"/>
</dbReference>
<dbReference type="GO" id="GO:0005737">
    <property type="term" value="C:cytoplasm"/>
    <property type="evidence" value="ECO:0007669"/>
    <property type="project" value="UniProtKB-SubCell"/>
</dbReference>
<dbReference type="SFLD" id="SFLDG01065">
    <property type="entry name" value="anaerobic_coproporphyrinogen-I"/>
    <property type="match status" value="1"/>
</dbReference>
<dbReference type="SFLD" id="SFLDS00029">
    <property type="entry name" value="Radical_SAM"/>
    <property type="match status" value="1"/>
</dbReference>
<gene>
    <name evidence="12" type="primary">hemN1</name>
    <name evidence="12" type="ORF">JCM17846_01670</name>
</gene>
<comment type="caution">
    <text evidence="12">The sequence shown here is derived from an EMBL/GenBank/DDBJ whole genome shotgun (WGS) entry which is preliminary data.</text>
</comment>
<keyword evidence="10" id="KW-0004">4Fe-4S</keyword>
<comment type="similarity">
    <text evidence="2">Belongs to the anaerobic coproporphyrinogen-III oxidase family. HemW subfamily.</text>
</comment>
<name>A0A5A7N444_9PROT</name>
<dbReference type="InterPro" id="IPR013785">
    <property type="entry name" value="Aldolase_TIM"/>
</dbReference>
<feature type="domain" description="Radical SAM core" evidence="11">
    <location>
        <begin position="13"/>
        <end position="248"/>
    </location>
</feature>
<comment type="cofactor">
    <cofactor evidence="1">
        <name>[4Fe-4S] cluster</name>
        <dbReference type="ChEBI" id="CHEBI:49883"/>
    </cofactor>
</comment>
<keyword evidence="5 10" id="KW-0949">S-adenosyl-L-methionine</keyword>
<accession>A0A5A7N444</accession>
<dbReference type="PANTHER" id="PTHR13932:SF5">
    <property type="entry name" value="RADICAL S-ADENOSYL METHIONINE DOMAIN-CONTAINING PROTEIN 1, MITOCHONDRIAL"/>
    <property type="match status" value="1"/>
</dbReference>
<evidence type="ECO:0000256" key="8">
    <source>
        <dbReference type="ARBA" id="ARBA00023014"/>
    </source>
</evidence>
<dbReference type="GO" id="GO:0006779">
    <property type="term" value="P:porphyrin-containing compound biosynthetic process"/>
    <property type="evidence" value="ECO:0007669"/>
    <property type="project" value="InterPro"/>
</dbReference>